<dbReference type="PANTHER" id="PTHR42827">
    <property type="entry name" value="IRON-SULFUR CLUSTER-BINDING PROTEIN-RELATED"/>
    <property type="match status" value="1"/>
</dbReference>
<dbReference type="PANTHER" id="PTHR42827:SF1">
    <property type="entry name" value="IRON-SULFUR CLUSTER-BINDING PROTEIN"/>
    <property type="match status" value="1"/>
</dbReference>
<proteinExistence type="predicted"/>
<sequence>LETMEGGPPGADITYLLPEAQSAVSFAIPLNKELIRPFLAKELPNGRADHEQDNIDTNIKAWIIAKDIRDFLREKGYKAMSVIPNNKYREDVPGWQASLPPELSLRYLAARSGVGSFGWNGSIGIKGIGTPIILGGIVTSAKLEPTDPLPPEESFCNECKLCTKVCGFEMFSDKEKTSVTLGGYTFSYSKRLNKLRCELVCGGCTGLHKSGQFSTWSPGRYDYPEDDREVTRLITLAMTHLKKRPKIHDHSKGYAPSSFGGMGTVQLTCGNCNILCWGDPAETAKNYKILKNSGCIIQREDGELVVFPPEKAKEEFEKMDPKHQRKYYKDYKKRIRKQTKTTHLMP</sequence>
<feature type="non-terminal residue" evidence="1">
    <location>
        <position position="1"/>
    </location>
</feature>
<gene>
    <name evidence="1" type="ORF">S01H1_04837</name>
</gene>
<evidence type="ECO:0000313" key="1">
    <source>
        <dbReference type="EMBL" id="GAF69022.1"/>
    </source>
</evidence>
<dbReference type="AlphaFoldDB" id="X0RZ83"/>
<protein>
    <recommendedName>
        <fullName evidence="2">4Fe-4S ferredoxin-type domain-containing protein</fullName>
    </recommendedName>
</protein>
<dbReference type="EMBL" id="BARS01002534">
    <property type="protein sequence ID" value="GAF69022.1"/>
    <property type="molecule type" value="Genomic_DNA"/>
</dbReference>
<evidence type="ECO:0008006" key="2">
    <source>
        <dbReference type="Google" id="ProtNLM"/>
    </source>
</evidence>
<organism evidence="1">
    <name type="scientific">marine sediment metagenome</name>
    <dbReference type="NCBI Taxonomy" id="412755"/>
    <lineage>
        <taxon>unclassified sequences</taxon>
        <taxon>metagenomes</taxon>
        <taxon>ecological metagenomes</taxon>
    </lineage>
</organism>
<comment type="caution">
    <text evidence="1">The sequence shown here is derived from an EMBL/GenBank/DDBJ whole genome shotgun (WGS) entry which is preliminary data.</text>
</comment>
<reference evidence="1" key="1">
    <citation type="journal article" date="2014" name="Front. Microbiol.">
        <title>High frequency of phylogenetically diverse reductive dehalogenase-homologous genes in deep subseafloor sedimentary metagenomes.</title>
        <authorList>
            <person name="Kawai M."/>
            <person name="Futagami T."/>
            <person name="Toyoda A."/>
            <person name="Takaki Y."/>
            <person name="Nishi S."/>
            <person name="Hori S."/>
            <person name="Arai W."/>
            <person name="Tsubouchi T."/>
            <person name="Morono Y."/>
            <person name="Uchiyama I."/>
            <person name="Ito T."/>
            <person name="Fujiyama A."/>
            <person name="Inagaki F."/>
            <person name="Takami H."/>
        </authorList>
    </citation>
    <scope>NUCLEOTIDE SEQUENCE</scope>
    <source>
        <strain evidence="1">Expedition CK06-06</strain>
    </source>
</reference>
<name>X0RZ83_9ZZZZ</name>
<accession>X0RZ83</accession>